<evidence type="ECO:0000256" key="1">
    <source>
        <dbReference type="RuleBase" id="RU369095"/>
    </source>
</evidence>
<dbReference type="GO" id="GO:0003729">
    <property type="term" value="F:mRNA binding"/>
    <property type="evidence" value="ECO:0007669"/>
    <property type="project" value="UniProtKB-UniRule"/>
</dbReference>
<protein>
    <recommendedName>
        <fullName evidence="1">YTH domain-containing family protein</fullName>
    </recommendedName>
</protein>
<dbReference type="Proteomes" id="UP001188597">
    <property type="component" value="Unassembled WGS sequence"/>
</dbReference>
<sequence length="576" mass="63991">EQIAAGMKSDIHAKLAERVVVCQQDVAYRKDVIPSDLSSSVFYLGNSASSASSAKGEIRQESVAEQGYSGAFSQLDNHAYSDGGGGSYTLTMGGLATFLCYDFVQGIQSENGSLLYYLPGYDPYATGTFMGVDGQQPYYSSSGYLQHPGSYGSEALPCYSWDSTYAGDVTASRGGLKSSLGYNVSKSNPFTSMKATLDMKSRQYMASANVSKPIPHTQSLKPLNKLGSGFRSAGLMKELHPAGNFSSFSNQNPGLLLQNSQLNYRPNSKFWYNNDRYKFRETSSRNGELESLTELTRGPRAQNRNISSAGDERAGLSNQRAKFNLEDFQIEHENAKFYVIKSYSEDDIHKCIKYDVWSSTSNGNKKLDAAFLDTQGKASEAGTKCPVFLFFSVNGSGQFVGVAEMIGRVDFDKNMDFWQLDKWSGFFPVKWHILKDIPNTQLRHIILENNDCRPVTYTRDTQEIGLKQGLEMLNIFKSYSGKTSILDDFDFYENRDKSLQAKRSSKPDFQAEVYKKNDIHKHIIDETSVQNNSSDATSSLINRTRNLSLHPHAVTSNAVRNPRDTSVPSIPDTEAP</sequence>
<feature type="compositionally biased region" description="Polar residues" evidence="2">
    <location>
        <begin position="554"/>
        <end position="568"/>
    </location>
</feature>
<feature type="non-terminal residue" evidence="4">
    <location>
        <position position="576"/>
    </location>
</feature>
<organism evidence="4 5">
    <name type="scientific">Escallonia herrerae</name>
    <dbReference type="NCBI Taxonomy" id="1293975"/>
    <lineage>
        <taxon>Eukaryota</taxon>
        <taxon>Viridiplantae</taxon>
        <taxon>Streptophyta</taxon>
        <taxon>Embryophyta</taxon>
        <taxon>Tracheophyta</taxon>
        <taxon>Spermatophyta</taxon>
        <taxon>Magnoliopsida</taxon>
        <taxon>eudicotyledons</taxon>
        <taxon>Gunneridae</taxon>
        <taxon>Pentapetalae</taxon>
        <taxon>asterids</taxon>
        <taxon>campanulids</taxon>
        <taxon>Escalloniales</taxon>
        <taxon>Escalloniaceae</taxon>
        <taxon>Escallonia</taxon>
    </lineage>
</organism>
<accession>A0AA89ANM5</accession>
<dbReference type="GO" id="GO:1990247">
    <property type="term" value="F:N6-methyladenosine-containing RNA reader activity"/>
    <property type="evidence" value="ECO:0007669"/>
    <property type="project" value="UniProtKB-UniRule"/>
</dbReference>
<dbReference type="PANTHER" id="PTHR12357">
    <property type="entry name" value="YTH YT521-B HOMOLOGY DOMAIN-CONTAINING"/>
    <property type="match status" value="1"/>
</dbReference>
<dbReference type="InterPro" id="IPR045168">
    <property type="entry name" value="YTH_prot"/>
</dbReference>
<dbReference type="Gene3D" id="3.10.590.10">
    <property type="entry name" value="ph1033 like domains"/>
    <property type="match status" value="1"/>
</dbReference>
<dbReference type="AlphaFoldDB" id="A0AA89ANM5"/>
<comment type="function">
    <text evidence="1">Specifically recognizes and binds N6-methyladenosine (m6A)-containing RNAs, and regulates mRNA stability. M6A is a modification present at internal sites of mRNAs and some non-coding RNAs and plays a role in mRNA stability and processing.</text>
</comment>
<evidence type="ECO:0000256" key="2">
    <source>
        <dbReference type="SAM" id="MobiDB-lite"/>
    </source>
</evidence>
<dbReference type="PROSITE" id="PS50882">
    <property type="entry name" value="YTH"/>
    <property type="match status" value="1"/>
</dbReference>
<keyword evidence="5" id="KW-1185">Reference proteome</keyword>
<keyword evidence="1" id="KW-0694">RNA-binding</keyword>
<dbReference type="Pfam" id="PF04146">
    <property type="entry name" value="YTH"/>
    <property type="match status" value="1"/>
</dbReference>
<proteinExistence type="inferred from homology"/>
<name>A0AA89ANM5_9ASTE</name>
<comment type="similarity">
    <text evidence="1">Belongs to the YTHDF family.</text>
</comment>
<dbReference type="InterPro" id="IPR007275">
    <property type="entry name" value="YTH_domain"/>
</dbReference>
<dbReference type="EMBL" id="JAVXUP010001490">
    <property type="protein sequence ID" value="KAK3011009.1"/>
    <property type="molecule type" value="Genomic_DNA"/>
</dbReference>
<gene>
    <name evidence="4" type="ORF">RJ639_011913</name>
</gene>
<feature type="region of interest" description="Disordered" evidence="2">
    <location>
        <begin position="551"/>
        <end position="576"/>
    </location>
</feature>
<comment type="caution">
    <text evidence="4">The sequence shown here is derived from an EMBL/GenBank/DDBJ whole genome shotgun (WGS) entry which is preliminary data.</text>
</comment>
<evidence type="ECO:0000259" key="3">
    <source>
        <dbReference type="PROSITE" id="PS50882"/>
    </source>
</evidence>
<evidence type="ECO:0000313" key="5">
    <source>
        <dbReference type="Proteomes" id="UP001188597"/>
    </source>
</evidence>
<evidence type="ECO:0000313" key="4">
    <source>
        <dbReference type="EMBL" id="KAK3011009.1"/>
    </source>
</evidence>
<reference evidence="4" key="1">
    <citation type="submission" date="2022-12" db="EMBL/GenBank/DDBJ databases">
        <title>Draft genome assemblies for two species of Escallonia (Escalloniales).</title>
        <authorList>
            <person name="Chanderbali A."/>
            <person name="Dervinis C."/>
            <person name="Anghel I."/>
            <person name="Soltis D."/>
            <person name="Soltis P."/>
            <person name="Zapata F."/>
        </authorList>
    </citation>
    <scope>NUCLEOTIDE SEQUENCE</scope>
    <source>
        <strain evidence="4">UCBG64.0493</strain>
        <tissue evidence="4">Leaf</tissue>
    </source>
</reference>
<dbReference type="PANTHER" id="PTHR12357:SF95">
    <property type="entry name" value="YTH DOMAIN-CONTAINING FAMILY PROTEIN"/>
    <property type="match status" value="1"/>
</dbReference>
<feature type="domain" description="YTH" evidence="3">
    <location>
        <begin position="335"/>
        <end position="476"/>
    </location>
</feature>
<dbReference type="GO" id="GO:0061157">
    <property type="term" value="P:mRNA destabilization"/>
    <property type="evidence" value="ECO:0007669"/>
    <property type="project" value="TreeGrafter"/>
</dbReference>
<dbReference type="CDD" id="cd21134">
    <property type="entry name" value="YTH"/>
    <property type="match status" value="1"/>
</dbReference>
<dbReference type="GO" id="GO:0005737">
    <property type="term" value="C:cytoplasm"/>
    <property type="evidence" value="ECO:0007669"/>
    <property type="project" value="TreeGrafter"/>
</dbReference>